<dbReference type="EMBL" id="CAEY01000119">
    <property type="status" value="NOT_ANNOTATED_CDS"/>
    <property type="molecule type" value="Genomic_DNA"/>
</dbReference>
<keyword evidence="2" id="KW-1133">Transmembrane helix</keyword>
<evidence type="ECO:0000256" key="2">
    <source>
        <dbReference type="SAM" id="Phobius"/>
    </source>
</evidence>
<feature type="region of interest" description="Disordered" evidence="1">
    <location>
        <begin position="187"/>
        <end position="206"/>
    </location>
</feature>
<feature type="compositionally biased region" description="Polar residues" evidence="1">
    <location>
        <begin position="56"/>
        <end position="70"/>
    </location>
</feature>
<protein>
    <submittedName>
        <fullName evidence="3">Uncharacterized protein</fullName>
    </submittedName>
</protein>
<feature type="region of interest" description="Disordered" evidence="1">
    <location>
        <begin position="1"/>
        <end position="107"/>
    </location>
</feature>
<evidence type="ECO:0000313" key="3">
    <source>
        <dbReference type="EnsemblMetazoa" id="tetur12g03750.1"/>
    </source>
</evidence>
<proteinExistence type="predicted"/>
<organism evidence="3 4">
    <name type="scientific">Tetranychus urticae</name>
    <name type="common">Two-spotted spider mite</name>
    <dbReference type="NCBI Taxonomy" id="32264"/>
    <lineage>
        <taxon>Eukaryota</taxon>
        <taxon>Metazoa</taxon>
        <taxon>Ecdysozoa</taxon>
        <taxon>Arthropoda</taxon>
        <taxon>Chelicerata</taxon>
        <taxon>Arachnida</taxon>
        <taxon>Acari</taxon>
        <taxon>Acariformes</taxon>
        <taxon>Trombidiformes</taxon>
        <taxon>Prostigmata</taxon>
        <taxon>Eleutherengona</taxon>
        <taxon>Raphignathae</taxon>
        <taxon>Tetranychoidea</taxon>
        <taxon>Tetranychidae</taxon>
        <taxon>Tetranychus</taxon>
    </lineage>
</organism>
<feature type="transmembrane region" description="Helical" evidence="2">
    <location>
        <begin position="128"/>
        <end position="146"/>
    </location>
</feature>
<dbReference type="EnsemblMetazoa" id="tetur12g03750.1">
    <property type="protein sequence ID" value="tetur12g03750.1"/>
    <property type="gene ID" value="tetur12g03750"/>
</dbReference>
<sequence length="295" mass="32785">MKPGKGFSGKSNSPGRDKGSTQSSQPLMSSIQQSSSQSPESATSQGKSAKNRDSSKPISTLQNINIDQNISHPCPPSSHHQHQRRLSSLDGRHEAPTMTGALDSSGWPSIKPKRKGLSIMFNASKSTIFLSFLCLMAFTLSTLSLVRNIQLEKRLLSLEALCADYKVKLNNQYYDQPNSLSLLQQSPSSTFPSQLDHHSSSVNEPDDFNESALTNENVNLKGLQPNQQLINSSFVPITVLENIVKQKLNRHLRSLSSRIKRQTTSDCKCPAVKAYDLLHDFVIKRWSLKVQHADW</sequence>
<reference evidence="3" key="2">
    <citation type="submission" date="2015-06" db="UniProtKB">
        <authorList>
            <consortium name="EnsemblMetazoa"/>
        </authorList>
    </citation>
    <scope>IDENTIFICATION</scope>
</reference>
<accession>T1KJ47</accession>
<dbReference type="Proteomes" id="UP000015104">
    <property type="component" value="Unassembled WGS sequence"/>
</dbReference>
<evidence type="ECO:0000256" key="1">
    <source>
        <dbReference type="SAM" id="MobiDB-lite"/>
    </source>
</evidence>
<keyword evidence="2" id="KW-0472">Membrane</keyword>
<dbReference type="HOGENOM" id="CLU_944360_0_0_1"/>
<feature type="compositionally biased region" description="Low complexity" evidence="1">
    <location>
        <begin position="22"/>
        <end position="45"/>
    </location>
</feature>
<name>T1KJ47_TETUR</name>
<evidence type="ECO:0000313" key="4">
    <source>
        <dbReference type="Proteomes" id="UP000015104"/>
    </source>
</evidence>
<keyword evidence="2" id="KW-0812">Transmembrane</keyword>
<keyword evidence="4" id="KW-1185">Reference proteome</keyword>
<reference evidence="4" key="1">
    <citation type="submission" date="2011-08" db="EMBL/GenBank/DDBJ databases">
        <authorList>
            <person name="Rombauts S."/>
        </authorList>
    </citation>
    <scope>NUCLEOTIDE SEQUENCE</scope>
    <source>
        <strain evidence="4">London</strain>
    </source>
</reference>
<dbReference type="AlphaFoldDB" id="T1KJ47"/>